<name>A0A3B0VGU3_9ZZZZ</name>
<gene>
    <name evidence="1" type="ORF">MNBD_CHLOROFLEXI01-2790</name>
</gene>
<proteinExistence type="predicted"/>
<dbReference type="AlphaFoldDB" id="A0A3B0VGU3"/>
<accession>A0A3B0VGU3</accession>
<reference evidence="1" key="1">
    <citation type="submission" date="2018-06" db="EMBL/GenBank/DDBJ databases">
        <authorList>
            <person name="Zhirakovskaya E."/>
        </authorList>
    </citation>
    <scope>NUCLEOTIDE SEQUENCE</scope>
</reference>
<dbReference type="EMBL" id="UOEU01000948">
    <property type="protein sequence ID" value="VAW42745.1"/>
    <property type="molecule type" value="Genomic_DNA"/>
</dbReference>
<evidence type="ECO:0000313" key="1">
    <source>
        <dbReference type="EMBL" id="VAW42745.1"/>
    </source>
</evidence>
<sequence length="40" mass="4306">MALTEADGTTLLVLLISPADEQETLVDALFFPALDDLTIE</sequence>
<protein>
    <submittedName>
        <fullName evidence="1">Uncharacterized protein</fullName>
    </submittedName>
</protein>
<organism evidence="1">
    <name type="scientific">hydrothermal vent metagenome</name>
    <dbReference type="NCBI Taxonomy" id="652676"/>
    <lineage>
        <taxon>unclassified sequences</taxon>
        <taxon>metagenomes</taxon>
        <taxon>ecological metagenomes</taxon>
    </lineage>
</organism>